<sequence length="69" mass="8309">MYNYYENNKGWYYIEANFIQSLTFDEFTKEGDTRGHYIPLSKDTRKKSNKFARIEAISPLFEQRAGPYR</sequence>
<evidence type="ECO:0000313" key="2">
    <source>
        <dbReference type="Proteomes" id="UP000243197"/>
    </source>
</evidence>
<dbReference type="AlphaFoldDB" id="A0A1J1EB50"/>
<proteinExistence type="predicted"/>
<keyword evidence="2" id="KW-1185">Reference proteome</keyword>
<dbReference type="KEGG" id="ise:JBKA6_0731"/>
<name>A0A1J1EB50_9FLAO</name>
<reference evidence="1 2" key="1">
    <citation type="submission" date="2014-03" db="EMBL/GenBank/DDBJ databases">
        <title>complete genome sequence of Flavobacteriaceae bacterium JBKA-6.</title>
        <authorList>
            <person name="Takano T."/>
            <person name="Nakamura Y."/>
            <person name="Takuma S."/>
            <person name="Yasuike M."/>
            <person name="Matsuyama T."/>
            <person name="Sakai T."/>
            <person name="Fujiwara A."/>
            <person name="Kimoto K."/>
            <person name="Fukuda Y."/>
            <person name="Kondo H."/>
            <person name="Hirono I."/>
            <person name="Nakayasu C."/>
        </authorList>
    </citation>
    <scope>NUCLEOTIDE SEQUENCE [LARGE SCALE GENOMIC DNA]</scope>
    <source>
        <strain evidence="1 2">JBKA-6</strain>
    </source>
</reference>
<organism evidence="1 2">
    <name type="scientific">Ichthyobacterium seriolicida</name>
    <dbReference type="NCBI Taxonomy" id="242600"/>
    <lineage>
        <taxon>Bacteria</taxon>
        <taxon>Pseudomonadati</taxon>
        <taxon>Bacteroidota</taxon>
        <taxon>Flavobacteriia</taxon>
        <taxon>Flavobacteriales</taxon>
        <taxon>Ichthyobacteriaceae</taxon>
        <taxon>Ichthyobacterium</taxon>
    </lineage>
</organism>
<dbReference type="EMBL" id="AP014564">
    <property type="protein sequence ID" value="BAV94744.1"/>
    <property type="molecule type" value="Genomic_DNA"/>
</dbReference>
<gene>
    <name evidence="1" type="ORF">JBKA6_0731</name>
</gene>
<evidence type="ECO:0000313" key="1">
    <source>
        <dbReference type="EMBL" id="BAV94744.1"/>
    </source>
</evidence>
<protein>
    <submittedName>
        <fullName evidence="1">Uncharacterized protein</fullName>
    </submittedName>
</protein>
<accession>A0A1J1EB50</accession>
<dbReference type="Proteomes" id="UP000243197">
    <property type="component" value="Chromosome"/>
</dbReference>